<evidence type="ECO:0000259" key="2">
    <source>
        <dbReference type="Pfam" id="PF00535"/>
    </source>
</evidence>
<keyword evidence="4" id="KW-1185">Reference proteome</keyword>
<dbReference type="OrthoDB" id="396512at2"/>
<evidence type="ECO:0000256" key="1">
    <source>
        <dbReference type="ARBA" id="ARBA00006739"/>
    </source>
</evidence>
<proteinExistence type="inferred from homology"/>
<evidence type="ECO:0000313" key="3">
    <source>
        <dbReference type="EMBL" id="PKR85750.1"/>
    </source>
</evidence>
<sequence>MNFKRGLWKKNHDEYHIVENKQKNQLTQPKVTVITPVYNAEKFLRKTIESVISQTMGMENIEYILIDDGSKDASRKILLDYSNKYPTIKIVLLKYNTGTPGHPRNIGIQLAISKYICFLDADDWLEPHGLETLVKILEETGDDYVVGKTIEIQSNGSKIVGEHESYKERRSVSPYSIPNIFQHLGPRARMCRTDLLKKYQISFPKMKFAEDKQFFIDVLTFCKTISTTTATIYYLNRKDDNSLRLTNQTNIIQKTRCNLKVIRHVKSKKLDVAHEKVILNRLYEFDSISRFFNTPHFQRTKLKFIYYYLFKIVLKTTSSLNYEFSDNFIEPINGVLYELFKKKRYKDFVKLLEWNKREKVKEIIIKNELPYMVAPFLDEPLRFIPTSLYAELKEECILEDKYILHFKVYGSYVHSINEVIIRNSKNALLEYVQPITVDKEGNGKFRLDLELLEHFPPSNYSIFLRFNDYRKVNIRKLDTRTYKETFQNREYIFYQTVYSNVGLKIVKETN</sequence>
<feature type="domain" description="Glycosyltransferase 2-like" evidence="2">
    <location>
        <begin position="32"/>
        <end position="195"/>
    </location>
</feature>
<dbReference type="CDD" id="cd00761">
    <property type="entry name" value="Glyco_tranf_GTA_type"/>
    <property type="match status" value="1"/>
</dbReference>
<comment type="caution">
    <text evidence="3">The sequence shown here is derived from an EMBL/GenBank/DDBJ whole genome shotgun (WGS) entry which is preliminary data.</text>
</comment>
<protein>
    <submittedName>
        <fullName evidence="3">Glycosyltransferase family 2 protein</fullName>
    </submittedName>
</protein>
<dbReference type="Proteomes" id="UP000233440">
    <property type="component" value="Unassembled WGS sequence"/>
</dbReference>
<name>A0A2N3LM92_9BACI</name>
<dbReference type="SUPFAM" id="SSF53448">
    <property type="entry name" value="Nucleotide-diphospho-sugar transferases"/>
    <property type="match status" value="1"/>
</dbReference>
<dbReference type="Pfam" id="PF00535">
    <property type="entry name" value="Glycos_transf_2"/>
    <property type="match status" value="1"/>
</dbReference>
<dbReference type="PANTHER" id="PTHR22916">
    <property type="entry name" value="GLYCOSYLTRANSFERASE"/>
    <property type="match status" value="1"/>
</dbReference>
<reference evidence="3 4" key="1">
    <citation type="submission" date="2017-11" db="EMBL/GenBank/DDBJ databases">
        <title>Bacillus camelliae sp. nov., isolated from pu'er tea.</title>
        <authorList>
            <person name="Niu L."/>
        </authorList>
    </citation>
    <scope>NUCLEOTIDE SEQUENCE [LARGE SCALE GENOMIC DNA]</scope>
    <source>
        <strain evidence="3 4">7578-1</strain>
    </source>
</reference>
<gene>
    <name evidence="3" type="ORF">CWO92_07380</name>
</gene>
<dbReference type="PANTHER" id="PTHR22916:SF3">
    <property type="entry name" value="UDP-GLCNAC:BETAGAL BETA-1,3-N-ACETYLGLUCOSAMINYLTRANSFERASE-LIKE PROTEIN 1"/>
    <property type="match status" value="1"/>
</dbReference>
<dbReference type="InterPro" id="IPR029044">
    <property type="entry name" value="Nucleotide-diphossugar_trans"/>
</dbReference>
<accession>A0A2N3LM92</accession>
<dbReference type="EMBL" id="PIQO01000004">
    <property type="protein sequence ID" value="PKR85750.1"/>
    <property type="molecule type" value="Genomic_DNA"/>
</dbReference>
<dbReference type="GO" id="GO:0016758">
    <property type="term" value="F:hexosyltransferase activity"/>
    <property type="evidence" value="ECO:0007669"/>
    <property type="project" value="UniProtKB-ARBA"/>
</dbReference>
<evidence type="ECO:0000313" key="4">
    <source>
        <dbReference type="Proteomes" id="UP000233440"/>
    </source>
</evidence>
<dbReference type="Gene3D" id="3.90.550.10">
    <property type="entry name" value="Spore Coat Polysaccharide Biosynthesis Protein SpsA, Chain A"/>
    <property type="match status" value="1"/>
</dbReference>
<dbReference type="AlphaFoldDB" id="A0A2N3LM92"/>
<comment type="similarity">
    <text evidence="1">Belongs to the glycosyltransferase 2 family.</text>
</comment>
<keyword evidence="3" id="KW-0808">Transferase</keyword>
<dbReference type="InterPro" id="IPR001173">
    <property type="entry name" value="Glyco_trans_2-like"/>
</dbReference>
<organism evidence="3 4">
    <name type="scientific">Heyndrickxia camelliae</name>
    <dbReference type="NCBI Taxonomy" id="1707093"/>
    <lineage>
        <taxon>Bacteria</taxon>
        <taxon>Bacillati</taxon>
        <taxon>Bacillota</taxon>
        <taxon>Bacilli</taxon>
        <taxon>Bacillales</taxon>
        <taxon>Bacillaceae</taxon>
        <taxon>Heyndrickxia</taxon>
    </lineage>
</organism>